<proteinExistence type="predicted"/>
<evidence type="ECO:0000313" key="4">
    <source>
        <dbReference type="Proteomes" id="UP000544413"/>
    </source>
</evidence>
<dbReference type="Proteomes" id="UP000544413">
    <property type="component" value="Unassembled WGS sequence"/>
</dbReference>
<organism evidence="2 4">
    <name type="scientific">Listeria booriae</name>
    <dbReference type="NCBI Taxonomy" id="1552123"/>
    <lineage>
        <taxon>Bacteria</taxon>
        <taxon>Bacillati</taxon>
        <taxon>Bacillota</taxon>
        <taxon>Bacilli</taxon>
        <taxon>Bacillales</taxon>
        <taxon>Listeriaceae</taxon>
        <taxon>Listeria</taxon>
    </lineage>
</organism>
<evidence type="ECO:0000313" key="5">
    <source>
        <dbReference type="Proteomes" id="UP000574104"/>
    </source>
</evidence>
<dbReference type="Pfam" id="PF22481">
    <property type="entry name" value="DUF6985"/>
    <property type="match status" value="1"/>
</dbReference>
<evidence type="ECO:0000313" key="3">
    <source>
        <dbReference type="EMBL" id="MBC1615882.1"/>
    </source>
</evidence>
<accession>A0A841YIM7</accession>
<reference evidence="4 5" key="1">
    <citation type="submission" date="2020-03" db="EMBL/GenBank/DDBJ databases">
        <title>Soil Listeria distribution.</title>
        <authorList>
            <person name="Liao J."/>
            <person name="Wiedmann M."/>
        </authorList>
    </citation>
    <scope>NUCLEOTIDE SEQUENCE [LARGE SCALE GENOMIC DNA]</scope>
    <source>
        <strain evidence="3 5">FSL L7-1299</strain>
        <strain evidence="2 4">FSL L7-1658</strain>
    </source>
</reference>
<dbReference type="Proteomes" id="UP000574104">
    <property type="component" value="Unassembled WGS sequence"/>
</dbReference>
<gene>
    <name evidence="2" type="ORF">HB836_02195</name>
    <name evidence="3" type="ORF">HB904_06770</name>
</gene>
<dbReference type="EMBL" id="JAARSH010000003">
    <property type="protein sequence ID" value="MBC1615882.1"/>
    <property type="molecule type" value="Genomic_DNA"/>
</dbReference>
<sequence>MKKINDDLFGAIEFDMYWSGKTSITMFGKKREVILSIDGEEDANFSPIQREAYTNFMSNMDEIMDAVELGIFEYYEDNYEEYRDMAGEVEADKIAPEISTIKELGNLVIPTQLIIRRVRKNGVRRIGLVCDCTWDTDNGVGVRIENEKVEEVDYQDIVL</sequence>
<dbReference type="AlphaFoldDB" id="A0A841YIM7"/>
<evidence type="ECO:0000313" key="2">
    <source>
        <dbReference type="EMBL" id="MBC1400392.1"/>
    </source>
</evidence>
<comment type="caution">
    <text evidence="2">The sequence shown here is derived from an EMBL/GenBank/DDBJ whole genome shotgun (WGS) entry which is preliminary data.</text>
</comment>
<name>A0A841YIM7_9LIST</name>
<dbReference type="InterPro" id="IPR054254">
    <property type="entry name" value="DUF6985"/>
</dbReference>
<dbReference type="EMBL" id="JAARPT010000001">
    <property type="protein sequence ID" value="MBC1400392.1"/>
    <property type="molecule type" value="Genomic_DNA"/>
</dbReference>
<dbReference type="RefSeq" id="WP_185405330.1">
    <property type="nucleotide sequence ID" value="NZ_JAARPT010000001.1"/>
</dbReference>
<protein>
    <recommendedName>
        <fullName evidence="1">DUF6985 domain-containing protein</fullName>
    </recommendedName>
</protein>
<evidence type="ECO:0000259" key="1">
    <source>
        <dbReference type="Pfam" id="PF22481"/>
    </source>
</evidence>
<feature type="domain" description="DUF6985" evidence="1">
    <location>
        <begin position="9"/>
        <end position="158"/>
    </location>
</feature>